<dbReference type="GO" id="GO:0008757">
    <property type="term" value="F:S-adenosylmethionine-dependent methyltransferase activity"/>
    <property type="evidence" value="ECO:0007669"/>
    <property type="project" value="InterPro"/>
</dbReference>
<dbReference type="GO" id="GO:0005634">
    <property type="term" value="C:nucleus"/>
    <property type="evidence" value="ECO:0007669"/>
    <property type="project" value="TreeGrafter"/>
</dbReference>
<dbReference type="GO" id="GO:0000049">
    <property type="term" value="F:tRNA binding"/>
    <property type="evidence" value="ECO:0007669"/>
    <property type="project" value="TreeGrafter"/>
</dbReference>
<keyword evidence="2" id="KW-0808">Transferase</keyword>
<reference evidence="5 6" key="1">
    <citation type="submission" date="2017-12" db="EMBL/GenBank/DDBJ databases">
        <title>Sequencing, de novo assembly and annotation of complete genome of a new Thraustochytrid species, strain FCC1311.</title>
        <authorList>
            <person name="Sedici K."/>
            <person name="Godart F."/>
            <person name="Aiese Cigliano R."/>
            <person name="Sanseverino W."/>
            <person name="Barakat M."/>
            <person name="Ortet P."/>
            <person name="Marechal E."/>
            <person name="Cagnac O."/>
            <person name="Amato A."/>
        </authorList>
    </citation>
    <scope>NUCLEOTIDE SEQUENCE [LARGE SCALE GENOMIC DNA]</scope>
</reference>
<dbReference type="Pfam" id="PF08241">
    <property type="entry name" value="Methyltransf_11"/>
    <property type="match status" value="1"/>
</dbReference>
<evidence type="ECO:0000259" key="4">
    <source>
        <dbReference type="Pfam" id="PF08241"/>
    </source>
</evidence>
<dbReference type="GO" id="GO:0030488">
    <property type="term" value="P:tRNA methylation"/>
    <property type="evidence" value="ECO:0007669"/>
    <property type="project" value="TreeGrafter"/>
</dbReference>
<dbReference type="Proteomes" id="UP000241890">
    <property type="component" value="Unassembled WGS sequence"/>
</dbReference>
<dbReference type="CDD" id="cd02440">
    <property type="entry name" value="AdoMet_MTases"/>
    <property type="match status" value="1"/>
</dbReference>
<sequence length="349" mass="38483">MTELAALVKRAGARFGRAVDAVELGGVLPEALHKVAVAKMRELRAQLDTCVVGPRALVPKEARESAVEVEVEGGALVTFYKSGLGLREVRKLQKAAKVQTESEEESDKRKTKSRPVPEDELSRRKRARAEGGLPDIEIEHVKDVYDAIAPHWHGTRYKAWPQVEAFVRGLAPGSLVGDFGCGNGKNLPSCNENGIGLGCDFSAGLVKICADLGHEVSVADATRLPYRDNVFDAALSIAVLHHISTDARRVQLIAETMRTLRVGGRALFYAWAQEQDEGVSGHRFSEADVFVPWHLRGQDCVFDRYCHVYQRGELEALFQQIPGVCIERSYYDCGNWCVIARKEGTSPRS</sequence>
<evidence type="ECO:0000313" key="6">
    <source>
        <dbReference type="Proteomes" id="UP000241890"/>
    </source>
</evidence>
<dbReference type="Gene3D" id="3.40.50.150">
    <property type="entry name" value="Vaccinia Virus protein VP39"/>
    <property type="match status" value="1"/>
</dbReference>
<keyword evidence="6" id="KW-1185">Reference proteome</keyword>
<dbReference type="InterPro" id="IPR051422">
    <property type="entry name" value="AlkB_tRNA_MeTrf/Diox"/>
</dbReference>
<dbReference type="OrthoDB" id="271595at2759"/>
<evidence type="ECO:0000256" key="1">
    <source>
        <dbReference type="ARBA" id="ARBA00022603"/>
    </source>
</evidence>
<organism evidence="5 6">
    <name type="scientific">Hondaea fermentalgiana</name>
    <dbReference type="NCBI Taxonomy" id="2315210"/>
    <lineage>
        <taxon>Eukaryota</taxon>
        <taxon>Sar</taxon>
        <taxon>Stramenopiles</taxon>
        <taxon>Bigyra</taxon>
        <taxon>Labyrinthulomycetes</taxon>
        <taxon>Thraustochytrida</taxon>
        <taxon>Thraustochytriidae</taxon>
        <taxon>Hondaea</taxon>
    </lineage>
</organism>
<dbReference type="InterPro" id="IPR013216">
    <property type="entry name" value="Methyltransf_11"/>
</dbReference>
<dbReference type="PANTHER" id="PTHR13069:SF21">
    <property type="entry name" value="ALKYLATED DNA REPAIR PROTEIN ALKB HOMOLOG 8"/>
    <property type="match status" value="1"/>
</dbReference>
<gene>
    <name evidence="5" type="ORF">FCC1311_070142</name>
</gene>
<keyword evidence="1" id="KW-0489">Methyltransferase</keyword>
<dbReference type="InterPro" id="IPR029063">
    <property type="entry name" value="SAM-dependent_MTases_sf"/>
</dbReference>
<feature type="region of interest" description="Disordered" evidence="3">
    <location>
        <begin position="97"/>
        <end position="127"/>
    </location>
</feature>
<evidence type="ECO:0000256" key="2">
    <source>
        <dbReference type="ARBA" id="ARBA00022679"/>
    </source>
</evidence>
<dbReference type="EMBL" id="BEYU01000084">
    <property type="protein sequence ID" value="GBG30794.1"/>
    <property type="molecule type" value="Genomic_DNA"/>
</dbReference>
<feature type="domain" description="Methyltransferase type 11" evidence="4">
    <location>
        <begin position="178"/>
        <end position="268"/>
    </location>
</feature>
<dbReference type="GO" id="GO:0005737">
    <property type="term" value="C:cytoplasm"/>
    <property type="evidence" value="ECO:0007669"/>
    <property type="project" value="TreeGrafter"/>
</dbReference>
<dbReference type="AlphaFoldDB" id="A0A2R5GSD9"/>
<name>A0A2R5GSD9_9STRA</name>
<proteinExistence type="predicted"/>
<dbReference type="PANTHER" id="PTHR13069">
    <property type="entry name" value="ALKYLATED DNA REPAIR PROTEIN ALKB HOMOLOG 8"/>
    <property type="match status" value="1"/>
</dbReference>
<evidence type="ECO:0000256" key="3">
    <source>
        <dbReference type="SAM" id="MobiDB-lite"/>
    </source>
</evidence>
<protein>
    <submittedName>
        <fullName evidence="5">Alkylated DNA repair protein alkB-like 8</fullName>
    </submittedName>
</protein>
<accession>A0A2R5GSD9</accession>
<comment type="caution">
    <text evidence="5">The sequence shown here is derived from an EMBL/GenBank/DDBJ whole genome shotgun (WGS) entry which is preliminary data.</text>
</comment>
<dbReference type="GO" id="GO:0106335">
    <property type="term" value="F:tRNA (5-carboxymethyluridine(34)-5-O)-methyltransferase activity"/>
    <property type="evidence" value="ECO:0007669"/>
    <property type="project" value="TreeGrafter"/>
</dbReference>
<dbReference type="SUPFAM" id="SSF53335">
    <property type="entry name" value="S-adenosyl-L-methionine-dependent methyltransferases"/>
    <property type="match status" value="1"/>
</dbReference>
<dbReference type="GO" id="GO:0002098">
    <property type="term" value="P:tRNA wobble uridine modification"/>
    <property type="evidence" value="ECO:0007669"/>
    <property type="project" value="TreeGrafter"/>
</dbReference>
<evidence type="ECO:0000313" key="5">
    <source>
        <dbReference type="EMBL" id="GBG30794.1"/>
    </source>
</evidence>
<dbReference type="InParanoid" id="A0A2R5GSD9"/>